<protein>
    <submittedName>
        <fullName evidence="10">Ger(X)C family spore germination protein</fullName>
    </submittedName>
</protein>
<keyword evidence="6" id="KW-0564">Palmitate</keyword>
<proteinExistence type="inferred from homology"/>
<comment type="similarity">
    <text evidence="2">Belongs to the GerABKC lipoprotein family.</text>
</comment>
<dbReference type="Gene3D" id="3.30.300.210">
    <property type="entry name" value="Nutrient germinant receptor protein C, domain 3"/>
    <property type="match status" value="1"/>
</dbReference>
<name>A0A2P7URJ4_9BACL</name>
<dbReference type="InterPro" id="IPR057336">
    <property type="entry name" value="GerAC_N"/>
</dbReference>
<dbReference type="GO" id="GO:0009847">
    <property type="term" value="P:spore germination"/>
    <property type="evidence" value="ECO:0007669"/>
    <property type="project" value="InterPro"/>
</dbReference>
<comment type="caution">
    <text evidence="10">The sequence shown here is derived from an EMBL/GenBank/DDBJ whole genome shotgun (WGS) entry which is preliminary data.</text>
</comment>
<dbReference type="PANTHER" id="PTHR35789:SF1">
    <property type="entry name" value="SPORE GERMINATION PROTEIN B3"/>
    <property type="match status" value="1"/>
</dbReference>
<dbReference type="PROSITE" id="PS51257">
    <property type="entry name" value="PROKAR_LIPOPROTEIN"/>
    <property type="match status" value="1"/>
</dbReference>
<organism evidence="10 11">
    <name type="scientific">Brevibacillus fortis</name>
    <dbReference type="NCBI Taxonomy" id="2126352"/>
    <lineage>
        <taxon>Bacteria</taxon>
        <taxon>Bacillati</taxon>
        <taxon>Bacillota</taxon>
        <taxon>Bacilli</taxon>
        <taxon>Bacillales</taxon>
        <taxon>Paenibacillaceae</taxon>
        <taxon>Brevibacillus</taxon>
    </lineage>
</organism>
<dbReference type="InterPro" id="IPR046953">
    <property type="entry name" value="Spore_GerAC-like_C"/>
</dbReference>
<evidence type="ECO:0000259" key="8">
    <source>
        <dbReference type="Pfam" id="PF05504"/>
    </source>
</evidence>
<dbReference type="Pfam" id="PF05504">
    <property type="entry name" value="Spore_GerAC"/>
    <property type="match status" value="1"/>
</dbReference>
<evidence type="ECO:0000256" key="4">
    <source>
        <dbReference type="ARBA" id="ARBA00022729"/>
    </source>
</evidence>
<keyword evidence="11" id="KW-1185">Reference proteome</keyword>
<evidence type="ECO:0000313" key="11">
    <source>
        <dbReference type="Proteomes" id="UP000240419"/>
    </source>
</evidence>
<evidence type="ECO:0000256" key="2">
    <source>
        <dbReference type="ARBA" id="ARBA00007886"/>
    </source>
</evidence>
<evidence type="ECO:0000256" key="6">
    <source>
        <dbReference type="ARBA" id="ARBA00023139"/>
    </source>
</evidence>
<gene>
    <name evidence="10" type="ORF">C7R93_23470</name>
</gene>
<dbReference type="NCBIfam" id="TIGR02887">
    <property type="entry name" value="spore_ger_x_C"/>
    <property type="match status" value="1"/>
</dbReference>
<dbReference type="RefSeq" id="WP_106841085.1">
    <property type="nucleotide sequence ID" value="NZ_JBCNIW010000014.1"/>
</dbReference>
<reference evidence="10 11" key="1">
    <citation type="submission" date="2018-03" db="EMBL/GenBank/DDBJ databases">
        <title>Brevisbacillus phylogenomics.</title>
        <authorList>
            <person name="Dunlap C."/>
        </authorList>
    </citation>
    <scope>NUCLEOTIDE SEQUENCE [LARGE SCALE GENOMIC DNA]</scope>
    <source>
        <strain evidence="10 11">NRRL NRS-1210</strain>
    </source>
</reference>
<dbReference type="AlphaFoldDB" id="A0A2P7URJ4"/>
<dbReference type="PANTHER" id="PTHR35789">
    <property type="entry name" value="SPORE GERMINATION PROTEIN B3"/>
    <property type="match status" value="1"/>
</dbReference>
<dbReference type="InterPro" id="IPR008844">
    <property type="entry name" value="Spore_GerAC-like"/>
</dbReference>
<evidence type="ECO:0000256" key="7">
    <source>
        <dbReference type="ARBA" id="ARBA00023288"/>
    </source>
</evidence>
<dbReference type="OrthoDB" id="9816067at2"/>
<accession>A0A2P7URJ4</accession>
<evidence type="ECO:0000259" key="9">
    <source>
        <dbReference type="Pfam" id="PF25198"/>
    </source>
</evidence>
<keyword evidence="3" id="KW-0309">Germination</keyword>
<dbReference type="GO" id="GO:0016020">
    <property type="term" value="C:membrane"/>
    <property type="evidence" value="ECO:0007669"/>
    <property type="project" value="UniProtKB-SubCell"/>
</dbReference>
<keyword evidence="4" id="KW-0732">Signal</keyword>
<feature type="domain" description="Spore germination protein N-terminal" evidence="9">
    <location>
        <begin position="24"/>
        <end position="199"/>
    </location>
</feature>
<dbReference type="InterPro" id="IPR038501">
    <property type="entry name" value="Spore_GerAC_C_sf"/>
</dbReference>
<evidence type="ECO:0000256" key="1">
    <source>
        <dbReference type="ARBA" id="ARBA00004635"/>
    </source>
</evidence>
<dbReference type="Proteomes" id="UP000240419">
    <property type="component" value="Unassembled WGS sequence"/>
</dbReference>
<sequence>MKRKGVFLLALALAFLVLLTGCWNRRELNDLAIVMGMGIDKIDKEYVISAQIVNPGGVALKESGGMSQSPVATYSIRAASIFEGIRKMTTGTPRRLYFSHIQVLILGEQIAREGTKEVLDLLFRDHEVRPDFYVILAKDATALQILSMIDPLEKIPATKLYKSLETAESAWGSIVSVQLDEYIADLLGEGIEPVLVGITLKGRVHTGTSSVNSQKESQSALLRYHEIGVFKEDKLRGWFNEEESIGFSYITDRVDSTVEEIPCDKNNKIVIEIIRNKTTVSGKVEKGKPQVEVSISAEGNVGEVACKKDLSDPQTMYKLEADVEKQIREKILSAIHKAQKQYRADVFGFGQSIYQNDPKGWEKVKEDWDSQFSNVKVKIKTDVKLRRTGKVGNSFIPFMKKE</sequence>
<keyword evidence="7" id="KW-0449">Lipoprotein</keyword>
<evidence type="ECO:0000256" key="5">
    <source>
        <dbReference type="ARBA" id="ARBA00023136"/>
    </source>
</evidence>
<comment type="subcellular location">
    <subcellularLocation>
        <location evidence="1">Membrane</location>
        <topology evidence="1">Lipid-anchor</topology>
    </subcellularLocation>
</comment>
<dbReference type="Pfam" id="PF25198">
    <property type="entry name" value="Spore_GerAC_N"/>
    <property type="match status" value="1"/>
</dbReference>
<keyword evidence="5" id="KW-0472">Membrane</keyword>
<feature type="domain" description="Spore germination GerAC-like C-terminal" evidence="8">
    <location>
        <begin position="227"/>
        <end position="389"/>
    </location>
</feature>
<evidence type="ECO:0000256" key="3">
    <source>
        <dbReference type="ARBA" id="ARBA00022544"/>
    </source>
</evidence>
<dbReference type="EMBL" id="PXZM01000039">
    <property type="protein sequence ID" value="PSJ89453.1"/>
    <property type="molecule type" value="Genomic_DNA"/>
</dbReference>
<evidence type="ECO:0000313" key="10">
    <source>
        <dbReference type="EMBL" id="PSJ89453.1"/>
    </source>
</evidence>